<name>A0A6N7EYE8_9GAMM</name>
<proteinExistence type="inferred from homology"/>
<accession>A0A6N7EYE8</accession>
<evidence type="ECO:0000259" key="6">
    <source>
        <dbReference type="Pfam" id="PF00551"/>
    </source>
</evidence>
<dbReference type="InterPro" id="IPR002376">
    <property type="entry name" value="Formyl_transf_N"/>
</dbReference>
<organism evidence="8 9">
    <name type="scientific">Ostreibacterium oceani</name>
    <dbReference type="NCBI Taxonomy" id="2654998"/>
    <lineage>
        <taxon>Bacteria</taxon>
        <taxon>Pseudomonadati</taxon>
        <taxon>Pseudomonadota</taxon>
        <taxon>Gammaproteobacteria</taxon>
        <taxon>Cardiobacteriales</taxon>
        <taxon>Ostreibacteriaceae</taxon>
        <taxon>Ostreibacterium</taxon>
    </lineage>
</organism>
<dbReference type="PANTHER" id="PTHR11138:SF5">
    <property type="entry name" value="METHIONYL-TRNA FORMYLTRANSFERASE, MITOCHONDRIAL"/>
    <property type="match status" value="1"/>
</dbReference>
<evidence type="ECO:0000259" key="7">
    <source>
        <dbReference type="Pfam" id="PF02911"/>
    </source>
</evidence>
<dbReference type="Gene3D" id="3.40.50.12230">
    <property type="match status" value="1"/>
</dbReference>
<dbReference type="GO" id="GO:0005829">
    <property type="term" value="C:cytosol"/>
    <property type="evidence" value="ECO:0007669"/>
    <property type="project" value="TreeGrafter"/>
</dbReference>
<dbReference type="Proteomes" id="UP000471298">
    <property type="component" value="Unassembled WGS sequence"/>
</dbReference>
<dbReference type="SUPFAM" id="SSF50486">
    <property type="entry name" value="FMT C-terminal domain-like"/>
    <property type="match status" value="1"/>
</dbReference>
<evidence type="ECO:0000313" key="8">
    <source>
        <dbReference type="EMBL" id="MPV86157.1"/>
    </source>
</evidence>
<dbReference type="InterPro" id="IPR005793">
    <property type="entry name" value="Formyl_trans_C"/>
</dbReference>
<dbReference type="InterPro" id="IPR036477">
    <property type="entry name" value="Formyl_transf_N_sf"/>
</dbReference>
<comment type="caution">
    <text evidence="8">The sequence shown here is derived from an EMBL/GenBank/DDBJ whole genome shotgun (WGS) entry which is preliminary data.</text>
</comment>
<feature type="domain" description="Formyl transferase N-terminal" evidence="6">
    <location>
        <begin position="3"/>
        <end position="180"/>
    </location>
</feature>
<dbReference type="AlphaFoldDB" id="A0A6N7EYE8"/>
<dbReference type="GO" id="GO:0004479">
    <property type="term" value="F:methionyl-tRNA formyltransferase activity"/>
    <property type="evidence" value="ECO:0007669"/>
    <property type="project" value="UniProtKB-UniRule"/>
</dbReference>
<dbReference type="HAMAP" id="MF_00182">
    <property type="entry name" value="Formyl_trans"/>
    <property type="match status" value="1"/>
</dbReference>
<dbReference type="NCBIfam" id="TIGR00460">
    <property type="entry name" value="fmt"/>
    <property type="match status" value="1"/>
</dbReference>
<evidence type="ECO:0000313" key="9">
    <source>
        <dbReference type="Proteomes" id="UP000471298"/>
    </source>
</evidence>
<dbReference type="SUPFAM" id="SSF53328">
    <property type="entry name" value="Formyltransferase"/>
    <property type="match status" value="1"/>
</dbReference>
<evidence type="ECO:0000256" key="5">
    <source>
        <dbReference type="HAMAP-Rule" id="MF_00182"/>
    </source>
</evidence>
<dbReference type="InterPro" id="IPR005794">
    <property type="entry name" value="Fmt"/>
</dbReference>
<sequence length="315" mass="33944">MTRIVFAGTPEFAATHLQALIEHGHQPSLVLTQPDRSAGRGKKLSQSPVKTLAATHQIPVLQPEKFDGKAQQTLLALPSPDIFVVVAYGLLLPQWLLDWARCGAINVHASLLPRWRGAAPIQRAIAAGDSMTGVAIMQMQTGLDTGPVWAQTQVPITPQTTAGALHDTLQAAGSKLLLATLPRMLAQTDVPTPQSEIGVTYAKKLTKQEAQINWQQDAVTICRKINAFNPVPVSHCHGKNFASAREIALRIFAAQAIEDETTTAVGTILCESPEGIVIKCHHGAIRVTELQEIGKKRLSVKEFLNGKSLAGFVFS</sequence>
<dbReference type="InParanoid" id="A0A6N7EYE8"/>
<dbReference type="EMBL" id="WHNW01000004">
    <property type="protein sequence ID" value="MPV86157.1"/>
    <property type="molecule type" value="Genomic_DNA"/>
</dbReference>
<evidence type="ECO:0000256" key="2">
    <source>
        <dbReference type="ARBA" id="ARBA00012261"/>
    </source>
</evidence>
<evidence type="ECO:0000256" key="4">
    <source>
        <dbReference type="ARBA" id="ARBA00022917"/>
    </source>
</evidence>
<feature type="domain" description="Formyl transferase C-terminal" evidence="7">
    <location>
        <begin position="204"/>
        <end position="307"/>
    </location>
</feature>
<comment type="catalytic activity">
    <reaction evidence="5">
        <text>L-methionyl-tRNA(fMet) + (6R)-10-formyltetrahydrofolate = N-formyl-L-methionyl-tRNA(fMet) + (6S)-5,6,7,8-tetrahydrofolate + H(+)</text>
        <dbReference type="Rhea" id="RHEA:24380"/>
        <dbReference type="Rhea" id="RHEA-COMP:9952"/>
        <dbReference type="Rhea" id="RHEA-COMP:9953"/>
        <dbReference type="ChEBI" id="CHEBI:15378"/>
        <dbReference type="ChEBI" id="CHEBI:57453"/>
        <dbReference type="ChEBI" id="CHEBI:78530"/>
        <dbReference type="ChEBI" id="CHEBI:78844"/>
        <dbReference type="ChEBI" id="CHEBI:195366"/>
        <dbReference type="EC" id="2.1.2.9"/>
    </reaction>
</comment>
<dbReference type="EC" id="2.1.2.9" evidence="2 5"/>
<dbReference type="PANTHER" id="PTHR11138">
    <property type="entry name" value="METHIONYL-TRNA FORMYLTRANSFERASE"/>
    <property type="match status" value="1"/>
</dbReference>
<keyword evidence="4 5" id="KW-0648">Protein biosynthesis</keyword>
<dbReference type="InterPro" id="IPR044135">
    <property type="entry name" value="Met-tRNA-FMT_C"/>
</dbReference>
<evidence type="ECO:0000256" key="1">
    <source>
        <dbReference type="ARBA" id="ARBA00010699"/>
    </source>
</evidence>
<comment type="function">
    <text evidence="5">Attaches a formyl group to the free amino group of methionyl-tRNA(fMet). The formyl group appears to play a dual role in the initiator identity of N-formylmethionyl-tRNA by promoting its recognition by IF2 and preventing the misappropriation of this tRNA by the elongation apparatus.</text>
</comment>
<dbReference type="RefSeq" id="WP_152810126.1">
    <property type="nucleotide sequence ID" value="NZ_WHNW01000004.1"/>
</dbReference>
<protein>
    <recommendedName>
        <fullName evidence="2 5">Methionyl-tRNA formyltransferase</fullName>
        <ecNumber evidence="2 5">2.1.2.9</ecNumber>
    </recommendedName>
</protein>
<comment type="similarity">
    <text evidence="1 5">Belongs to the Fmt family.</text>
</comment>
<dbReference type="CDD" id="cd08646">
    <property type="entry name" value="FMT_core_Met-tRNA-FMT_N"/>
    <property type="match status" value="1"/>
</dbReference>
<dbReference type="Pfam" id="PF00551">
    <property type="entry name" value="Formyl_trans_N"/>
    <property type="match status" value="1"/>
</dbReference>
<dbReference type="InterPro" id="IPR011034">
    <property type="entry name" value="Formyl_transferase-like_C_sf"/>
</dbReference>
<keyword evidence="3 5" id="KW-0808">Transferase</keyword>
<dbReference type="FunCoup" id="A0A6N7EYE8">
    <property type="interactions" value="470"/>
</dbReference>
<feature type="binding site" evidence="5">
    <location>
        <begin position="110"/>
        <end position="113"/>
    </location>
    <ligand>
        <name>(6S)-5,6,7,8-tetrahydrofolate</name>
        <dbReference type="ChEBI" id="CHEBI:57453"/>
    </ligand>
</feature>
<gene>
    <name evidence="5" type="primary">fmt</name>
    <name evidence="8" type="ORF">GCU85_05350</name>
</gene>
<dbReference type="Pfam" id="PF02911">
    <property type="entry name" value="Formyl_trans_C"/>
    <property type="match status" value="1"/>
</dbReference>
<evidence type="ECO:0000256" key="3">
    <source>
        <dbReference type="ARBA" id="ARBA00022679"/>
    </source>
</evidence>
<dbReference type="InterPro" id="IPR041711">
    <property type="entry name" value="Met-tRNA-FMT_N"/>
</dbReference>
<keyword evidence="9" id="KW-1185">Reference proteome</keyword>
<dbReference type="CDD" id="cd08704">
    <property type="entry name" value="Met_tRNA_FMT_C"/>
    <property type="match status" value="1"/>
</dbReference>
<reference evidence="8 9" key="1">
    <citation type="submission" date="2019-10" db="EMBL/GenBank/DDBJ databases">
        <title>Cardiobacteriales fam. a chemoheterotrophic member of the order Cardiobacteriales, and proposal of Cardiobacteriales fam. nov.</title>
        <authorList>
            <person name="Wang C."/>
        </authorList>
    </citation>
    <scope>NUCLEOTIDE SEQUENCE [LARGE SCALE GENOMIC DNA]</scope>
    <source>
        <strain evidence="8 9">ML27</strain>
    </source>
</reference>